<protein>
    <submittedName>
        <fullName evidence="2">Alcohol dehydrogenase catalytic domain-containing protein</fullName>
    </submittedName>
</protein>
<dbReference type="Gene3D" id="3.90.180.10">
    <property type="entry name" value="Medium-chain alcohol dehydrogenases, catalytic domain"/>
    <property type="match status" value="1"/>
</dbReference>
<dbReference type="SUPFAM" id="SSF50129">
    <property type="entry name" value="GroES-like"/>
    <property type="match status" value="1"/>
</dbReference>
<evidence type="ECO:0000313" key="2">
    <source>
        <dbReference type="EMBL" id="MCH6161648.1"/>
    </source>
</evidence>
<dbReference type="Proteomes" id="UP001166784">
    <property type="component" value="Unassembled WGS sequence"/>
</dbReference>
<comment type="caution">
    <text evidence="2">The sequence shown here is derived from an EMBL/GenBank/DDBJ whole genome shotgun (WGS) entry which is preliminary data.</text>
</comment>
<feature type="compositionally biased region" description="Basic and acidic residues" evidence="1">
    <location>
        <begin position="69"/>
        <end position="78"/>
    </location>
</feature>
<accession>A0ABS9SZN4</accession>
<feature type="region of interest" description="Disordered" evidence="1">
    <location>
        <begin position="53"/>
        <end position="89"/>
    </location>
</feature>
<gene>
    <name evidence="2" type="ORF">MMA15_14985</name>
</gene>
<reference evidence="2" key="2">
    <citation type="journal article" date="2023" name="Int. J. Syst. Evol. Microbiol.">
        <title>Streptomyces marispadix sp. nov., isolated from marine beach sediment of the Northern Coast of Portugal.</title>
        <authorList>
            <person name="dos Santos J.D.N."/>
            <person name="Vitorino I.R."/>
            <person name="Kallscheuer N."/>
            <person name="Srivastava A."/>
            <person name="Krautwurst S."/>
            <person name="Marz M."/>
            <person name="Jogler C."/>
            <person name="Lobo Da Cunha A."/>
            <person name="Catita J."/>
            <person name="Goncalves H."/>
            <person name="Gonzalez I."/>
            <person name="Reyes F."/>
            <person name="Lage O.M."/>
        </authorList>
    </citation>
    <scope>NUCLEOTIDE SEQUENCE</scope>
    <source>
        <strain evidence="2">M600PL45_2</strain>
    </source>
</reference>
<name>A0ABS9SZN4_9ACTN</name>
<dbReference type="InterPro" id="IPR011032">
    <property type="entry name" value="GroES-like_sf"/>
</dbReference>
<evidence type="ECO:0000313" key="3">
    <source>
        <dbReference type="Proteomes" id="UP001166784"/>
    </source>
</evidence>
<reference evidence="2" key="1">
    <citation type="submission" date="2022-03" db="EMBL/GenBank/DDBJ databases">
        <authorList>
            <person name="Santos J.D.N."/>
            <person name="Kallscheuer N."/>
            <person name="Jogler C."/>
            <person name="Lage O.M."/>
        </authorList>
    </citation>
    <scope>NUCLEOTIDE SEQUENCE</scope>
    <source>
        <strain evidence="2">M600PL45_2</strain>
    </source>
</reference>
<organism evidence="2 3">
    <name type="scientific">Streptomyces marispadix</name>
    <dbReference type="NCBI Taxonomy" id="2922868"/>
    <lineage>
        <taxon>Bacteria</taxon>
        <taxon>Bacillati</taxon>
        <taxon>Actinomycetota</taxon>
        <taxon>Actinomycetes</taxon>
        <taxon>Kitasatosporales</taxon>
        <taxon>Streptomycetaceae</taxon>
        <taxon>Streptomyces</taxon>
    </lineage>
</organism>
<keyword evidence="3" id="KW-1185">Reference proteome</keyword>
<proteinExistence type="predicted"/>
<dbReference type="EMBL" id="JAKWJU010000002">
    <property type="protein sequence ID" value="MCH6161648.1"/>
    <property type="molecule type" value="Genomic_DNA"/>
</dbReference>
<sequence>MPQARNRSGSAKAVPATVLRRREKNACRTAHGLRRSGEARVPTTCQTRDRARARCGCGSAPPRSTTDIWTREGADGSHDSPGSGAGWRREPLAFPRIQGADVAARIDLVGAGVTEARIGDRVLVDPVIYTGGQPQTEWAPH</sequence>
<evidence type="ECO:0000256" key="1">
    <source>
        <dbReference type="SAM" id="MobiDB-lite"/>
    </source>
</evidence>